<dbReference type="Proteomes" id="UP001232063">
    <property type="component" value="Unassembled WGS sequence"/>
</dbReference>
<dbReference type="AlphaFoldDB" id="A0AAE3UIB6"/>
<feature type="chain" id="PRO_5042007053" evidence="1">
    <location>
        <begin position="22"/>
        <end position="351"/>
    </location>
</feature>
<organism evidence="2 3">
    <name type="scientific">Xanthocytophaga agilis</name>
    <dbReference type="NCBI Taxonomy" id="3048010"/>
    <lineage>
        <taxon>Bacteria</taxon>
        <taxon>Pseudomonadati</taxon>
        <taxon>Bacteroidota</taxon>
        <taxon>Cytophagia</taxon>
        <taxon>Cytophagales</taxon>
        <taxon>Rhodocytophagaceae</taxon>
        <taxon>Xanthocytophaga</taxon>
    </lineage>
</organism>
<gene>
    <name evidence="2" type="ORF">QNI22_31385</name>
</gene>
<reference evidence="2" key="1">
    <citation type="submission" date="2023-05" db="EMBL/GenBank/DDBJ databases">
        <authorList>
            <person name="Zhang X."/>
        </authorList>
    </citation>
    <scope>NUCLEOTIDE SEQUENCE</scope>
    <source>
        <strain evidence="2">BD1B2-1</strain>
    </source>
</reference>
<proteinExistence type="predicted"/>
<dbReference type="EMBL" id="JASJOU010000015">
    <property type="protein sequence ID" value="MDJ1505201.1"/>
    <property type="molecule type" value="Genomic_DNA"/>
</dbReference>
<evidence type="ECO:0000256" key="1">
    <source>
        <dbReference type="SAM" id="SignalP"/>
    </source>
</evidence>
<dbReference type="Pfam" id="PF13585">
    <property type="entry name" value="CHU_C"/>
    <property type="match status" value="1"/>
</dbReference>
<protein>
    <submittedName>
        <fullName evidence="2">Gliding motility-associated C-terminal domain-containing protein</fullName>
    </submittedName>
</protein>
<keyword evidence="1" id="KW-0732">Signal</keyword>
<evidence type="ECO:0000313" key="3">
    <source>
        <dbReference type="Proteomes" id="UP001232063"/>
    </source>
</evidence>
<name>A0AAE3UIB6_9BACT</name>
<dbReference type="RefSeq" id="WP_314517054.1">
    <property type="nucleotide sequence ID" value="NZ_JASJOU010000015.1"/>
</dbReference>
<feature type="signal peptide" evidence="1">
    <location>
        <begin position="1"/>
        <end position="21"/>
    </location>
</feature>
<evidence type="ECO:0000313" key="2">
    <source>
        <dbReference type="EMBL" id="MDJ1505201.1"/>
    </source>
</evidence>
<sequence>MRITFFYQLFLLLLLSISAVAQTPIVFSNPSMEGYVQINIPPPGWDICGEGSTPDTQPGYFGVVTPPSDGKSYVSMVCRSNNTYEAISQKVFLQQGNSYCFRLDLAFSATFTDADGDHRPACLRVWSGNESCDRKELLWVSPRIDHYNWKTYQVSFTSHQAQPLLIFEIYFTESKPYLGRLLIDHIQSVEKADFLPESLTVCVDDSLFVTAASSLPESMTHWQWQDEQGELLSNEQNLWIQKTGKYYLTASNGCVIYRDTMLVKDKECESVFFIPNVFTPNADGRNEIFAFRGFKREGWNLQVCNRWGEIVYQSTNYQQDWTAEGLSSGMYYYRLEKAGFKPKLGWVEVLR</sequence>
<keyword evidence="3" id="KW-1185">Reference proteome</keyword>
<accession>A0AAE3UIB6</accession>
<comment type="caution">
    <text evidence="2">The sequence shown here is derived from an EMBL/GenBank/DDBJ whole genome shotgun (WGS) entry which is preliminary data.</text>
</comment>